<evidence type="ECO:0000313" key="13">
    <source>
        <dbReference type="Proteomes" id="UP001235760"/>
    </source>
</evidence>
<dbReference type="Proteomes" id="UP001235760">
    <property type="component" value="Unassembled WGS sequence"/>
</dbReference>
<gene>
    <name evidence="12" type="ORF">Q8X39_15685</name>
</gene>
<dbReference type="RefSeq" id="WP_305750622.1">
    <property type="nucleotide sequence ID" value="NZ_JAUZEE010000009.1"/>
</dbReference>
<evidence type="ECO:0000256" key="8">
    <source>
        <dbReference type="ARBA" id="ARBA00022989"/>
    </source>
</evidence>
<evidence type="ECO:0000313" key="12">
    <source>
        <dbReference type="EMBL" id="MDP4302079.1"/>
    </source>
</evidence>
<comment type="caution">
    <text evidence="12">The sequence shown here is derived from an EMBL/GenBank/DDBJ whole genome shotgun (WGS) entry which is preliminary data.</text>
</comment>
<evidence type="ECO:0000256" key="10">
    <source>
        <dbReference type="ARBA" id="ARBA00023136"/>
    </source>
</evidence>
<evidence type="ECO:0000256" key="6">
    <source>
        <dbReference type="ARBA" id="ARBA00022692"/>
    </source>
</evidence>
<dbReference type="SUPFAM" id="SSF144083">
    <property type="entry name" value="Magnesium transport protein CorA, transmembrane region"/>
    <property type="match status" value="1"/>
</dbReference>
<keyword evidence="5" id="KW-0997">Cell inner membrane</keyword>
<dbReference type="Gene3D" id="3.30.460.20">
    <property type="entry name" value="CorA soluble domain-like"/>
    <property type="match status" value="1"/>
</dbReference>
<accession>A0ABT9G6G6</accession>
<dbReference type="PANTHER" id="PTHR46494">
    <property type="entry name" value="CORA FAMILY METAL ION TRANSPORTER (EUROFUNG)"/>
    <property type="match status" value="1"/>
</dbReference>
<evidence type="ECO:0000256" key="3">
    <source>
        <dbReference type="ARBA" id="ARBA00022448"/>
    </source>
</evidence>
<evidence type="ECO:0000256" key="5">
    <source>
        <dbReference type="ARBA" id="ARBA00022519"/>
    </source>
</evidence>
<keyword evidence="8 11" id="KW-1133">Transmembrane helix</keyword>
<evidence type="ECO:0000256" key="4">
    <source>
        <dbReference type="ARBA" id="ARBA00022475"/>
    </source>
</evidence>
<dbReference type="CDD" id="cd12834">
    <property type="entry name" value="ZntB_u1"/>
    <property type="match status" value="1"/>
</dbReference>
<evidence type="ECO:0000256" key="11">
    <source>
        <dbReference type="SAM" id="Phobius"/>
    </source>
</evidence>
<dbReference type="EMBL" id="JAUZEE010000009">
    <property type="protein sequence ID" value="MDP4302079.1"/>
    <property type="molecule type" value="Genomic_DNA"/>
</dbReference>
<keyword evidence="13" id="KW-1185">Reference proteome</keyword>
<comment type="subcellular location">
    <subcellularLocation>
        <location evidence="1">Cell membrane</location>
        <topology evidence="1">Multi-pass membrane protein</topology>
    </subcellularLocation>
</comment>
<keyword evidence="3" id="KW-0813">Transport</keyword>
<feature type="transmembrane region" description="Helical" evidence="11">
    <location>
        <begin position="286"/>
        <end position="308"/>
    </location>
</feature>
<dbReference type="Pfam" id="PF01544">
    <property type="entry name" value="CorA"/>
    <property type="match status" value="1"/>
</dbReference>
<keyword evidence="7" id="KW-0862">Zinc</keyword>
<dbReference type="PANTHER" id="PTHR46494:SF3">
    <property type="entry name" value="ZINC TRANSPORT PROTEIN ZNTB"/>
    <property type="match status" value="1"/>
</dbReference>
<name>A0ABT9G6G6_LEPDI</name>
<comment type="similarity">
    <text evidence="2">Belongs to the CorA metal ion transporter (MIT) (TC 1.A.35) family.</text>
</comment>
<protein>
    <submittedName>
        <fullName evidence="12">Transporter</fullName>
    </submittedName>
</protein>
<evidence type="ECO:0000256" key="9">
    <source>
        <dbReference type="ARBA" id="ARBA00023065"/>
    </source>
</evidence>
<organism evidence="12 13">
    <name type="scientific">Leptothrix discophora</name>
    <dbReference type="NCBI Taxonomy" id="89"/>
    <lineage>
        <taxon>Bacteria</taxon>
        <taxon>Pseudomonadati</taxon>
        <taxon>Pseudomonadota</taxon>
        <taxon>Betaproteobacteria</taxon>
        <taxon>Burkholderiales</taxon>
        <taxon>Sphaerotilaceae</taxon>
        <taxon>Leptothrix</taxon>
    </lineage>
</organism>
<evidence type="ECO:0000256" key="7">
    <source>
        <dbReference type="ARBA" id="ARBA00022833"/>
    </source>
</evidence>
<dbReference type="InterPro" id="IPR045863">
    <property type="entry name" value="CorA_TM1_TM2"/>
</dbReference>
<keyword evidence="10 11" id="KW-0472">Membrane</keyword>
<keyword evidence="6 11" id="KW-0812">Transmembrane</keyword>
<dbReference type="SUPFAM" id="SSF143865">
    <property type="entry name" value="CorA soluble domain-like"/>
    <property type="match status" value="1"/>
</dbReference>
<dbReference type="InterPro" id="IPR045861">
    <property type="entry name" value="CorA_cytoplasmic_dom"/>
</dbReference>
<sequence>MTPVPEDVGLICGYHFSPVDPADDESNGSVGTPIEADAAAAWLAAADALDEDSPSPGLLWLHFNLAHNSSVRWLEAHAGLPDAFFESLRGGLNSTRLERVDDVLLAVVNDLQFDFAFEASDTATLLICLDRRLIVTGRRKPLRSIDQLRRAVRSGEPSRSSADLLAQLLRHQADMLVDLVRQITTRVDDIEDRFLAGRLDHKRARLGAMRRLLVRLQRLLLPEPAALFRLLQHPPTWMDERDTQDLRDATEEFSVVLHDMAALQERVKLLQEEVAARINEETSRSLFVLTIVTVLALPINIIAGLLGMNVGGIPLAENGHGFWIVVSLILGLTAVAALITLIRRHGDDS</sequence>
<proteinExistence type="inferred from homology"/>
<reference evidence="12 13" key="1">
    <citation type="submission" date="2023-08" db="EMBL/GenBank/DDBJ databases">
        <authorList>
            <person name="Roldan D.M."/>
            <person name="Menes R.J."/>
        </authorList>
    </citation>
    <scope>NUCLEOTIDE SEQUENCE [LARGE SCALE GENOMIC DNA]</scope>
    <source>
        <strain evidence="12 13">CCM 2812</strain>
    </source>
</reference>
<evidence type="ECO:0000256" key="1">
    <source>
        <dbReference type="ARBA" id="ARBA00004651"/>
    </source>
</evidence>
<dbReference type="InterPro" id="IPR002523">
    <property type="entry name" value="MgTranspt_CorA/ZnTranspt_ZntB"/>
</dbReference>
<evidence type="ECO:0000256" key="2">
    <source>
        <dbReference type="ARBA" id="ARBA00009765"/>
    </source>
</evidence>
<feature type="transmembrane region" description="Helical" evidence="11">
    <location>
        <begin position="320"/>
        <end position="342"/>
    </location>
</feature>
<keyword evidence="9" id="KW-0406">Ion transport</keyword>
<dbReference type="Gene3D" id="1.20.58.340">
    <property type="entry name" value="Magnesium transport protein CorA, transmembrane region"/>
    <property type="match status" value="2"/>
</dbReference>
<keyword evidence="4" id="KW-1003">Cell membrane</keyword>